<proteinExistence type="predicted"/>
<organism evidence="2 3">
    <name type="scientific">Schizopora paradoxa</name>
    <dbReference type="NCBI Taxonomy" id="27342"/>
    <lineage>
        <taxon>Eukaryota</taxon>
        <taxon>Fungi</taxon>
        <taxon>Dikarya</taxon>
        <taxon>Basidiomycota</taxon>
        <taxon>Agaricomycotina</taxon>
        <taxon>Agaricomycetes</taxon>
        <taxon>Hymenochaetales</taxon>
        <taxon>Schizoporaceae</taxon>
        <taxon>Schizopora</taxon>
    </lineage>
</organism>
<feature type="compositionally biased region" description="Low complexity" evidence="1">
    <location>
        <begin position="19"/>
        <end position="45"/>
    </location>
</feature>
<dbReference type="InParanoid" id="A0A0H2SCP1"/>
<evidence type="ECO:0008006" key="4">
    <source>
        <dbReference type="Google" id="ProtNLM"/>
    </source>
</evidence>
<protein>
    <recommendedName>
        <fullName evidence="4">BTB domain-containing protein</fullName>
    </recommendedName>
</protein>
<sequence length="328" mass="36527">MKMAMDLNTVQKSLEDLQSNHSSVSDSSTISPSTTPSSPSTESLPQYHPSFSFEDADLILSSADSTLFRVPSITLKMASGFFRSTMTLPQNTHKDDPNGSDTHSEIIHLSESSKLLETLLSIVCCLGVNPVSAFATFEDVSDLLFAAEKYEMPGVTSYMRTVIVGPRFLADPLRVYALSCRYGWPPEAKLSSRLTLSLDLTQQKYRPTLDSLQGAHLMALLSLRHQRKTQLRTALDRFPASRTPYKCQRCYSVVDVHPWREFKWLILDEMDRQPSGETIKTQAFADTPVARQVFAVTCNGDQCHRACFDKDSTLDNISKAIDGLPSSI</sequence>
<keyword evidence="3" id="KW-1185">Reference proteome</keyword>
<dbReference type="AlphaFoldDB" id="A0A0H2SCP1"/>
<dbReference type="Proteomes" id="UP000053477">
    <property type="component" value="Unassembled WGS sequence"/>
</dbReference>
<evidence type="ECO:0000256" key="1">
    <source>
        <dbReference type="SAM" id="MobiDB-lite"/>
    </source>
</evidence>
<dbReference type="STRING" id="27342.A0A0H2SCP1"/>
<dbReference type="EMBL" id="KQ085886">
    <property type="protein sequence ID" value="KLO19503.1"/>
    <property type="molecule type" value="Genomic_DNA"/>
</dbReference>
<gene>
    <name evidence="2" type="ORF">SCHPADRAFT_924424</name>
</gene>
<name>A0A0H2SCP1_9AGAM</name>
<dbReference type="InterPro" id="IPR011333">
    <property type="entry name" value="SKP1/BTB/POZ_sf"/>
</dbReference>
<reference evidence="2 3" key="1">
    <citation type="submission" date="2015-04" db="EMBL/GenBank/DDBJ databases">
        <title>Complete genome sequence of Schizopora paradoxa KUC8140, a cosmopolitan wood degrader in East Asia.</title>
        <authorList>
            <consortium name="DOE Joint Genome Institute"/>
            <person name="Min B."/>
            <person name="Park H."/>
            <person name="Jang Y."/>
            <person name="Kim J.-J."/>
            <person name="Kim K.H."/>
            <person name="Pangilinan J."/>
            <person name="Lipzen A."/>
            <person name="Riley R."/>
            <person name="Grigoriev I.V."/>
            <person name="Spatafora J.W."/>
            <person name="Choi I.-G."/>
        </authorList>
    </citation>
    <scope>NUCLEOTIDE SEQUENCE [LARGE SCALE GENOMIC DNA]</scope>
    <source>
        <strain evidence="2 3">KUC8140</strain>
    </source>
</reference>
<evidence type="ECO:0000313" key="2">
    <source>
        <dbReference type="EMBL" id="KLO19503.1"/>
    </source>
</evidence>
<dbReference type="OrthoDB" id="3238622at2759"/>
<evidence type="ECO:0000313" key="3">
    <source>
        <dbReference type="Proteomes" id="UP000053477"/>
    </source>
</evidence>
<dbReference type="Gene3D" id="3.30.710.10">
    <property type="entry name" value="Potassium Channel Kv1.1, Chain A"/>
    <property type="match status" value="1"/>
</dbReference>
<feature type="region of interest" description="Disordered" evidence="1">
    <location>
        <begin position="18"/>
        <end position="46"/>
    </location>
</feature>
<accession>A0A0H2SCP1</accession>